<accession>A0ABY8H3N1</accession>
<dbReference type="EMBL" id="CP121252">
    <property type="protein sequence ID" value="WFP15739.1"/>
    <property type="molecule type" value="Genomic_DNA"/>
</dbReference>
<proteinExistence type="predicted"/>
<feature type="transmembrane region" description="Helical" evidence="1">
    <location>
        <begin position="189"/>
        <end position="212"/>
    </location>
</feature>
<keyword evidence="1" id="KW-0472">Membrane</keyword>
<feature type="transmembrane region" description="Helical" evidence="1">
    <location>
        <begin position="132"/>
        <end position="150"/>
    </location>
</feature>
<keyword evidence="1" id="KW-0812">Transmembrane</keyword>
<reference evidence="2 3" key="1">
    <citation type="submission" date="2023-04" db="EMBL/GenBank/DDBJ databases">
        <title>Funneling lignin-derived compounds into biodiesel using alkali-halophilic Citricoccus sp. P2.</title>
        <authorList>
            <person name="Luo C.-B."/>
        </authorList>
    </citation>
    <scope>NUCLEOTIDE SEQUENCE [LARGE SCALE GENOMIC DNA]</scope>
    <source>
        <strain evidence="2 3">P2</strain>
    </source>
</reference>
<sequence length="344" mass="37544">MSSTAQTIPAAIQRIEEARNQPTDGTWAWHAVGSMVMGNVVEQRIVEALNKTADQLAASQESPEALFGSPRAWDRDQRARWREEGLDITAASRTTARDLVVETLVISSFFAGLFFLYMVISASWGDRFTLSLALAPLLLAAACRATEAIFTTQRRTRSQRWGALAAVATLGVSTAAILGVFGLTNTVDVGVNVLLGLLGVAVISVVAAWATAKIWPEPRQRSARPAPSNEKEWLEALGAALRARGDITDARVREIVAEAQSHAHESDLRLREEFGEPAGYADRFAPAPQVRRRRTAWMYTAVAVLIGIYNVIALIDGAATWWGAAWFALACLFAILEWRKVTRG</sequence>
<feature type="transmembrane region" description="Helical" evidence="1">
    <location>
        <begin position="321"/>
        <end position="338"/>
    </location>
</feature>
<evidence type="ECO:0000256" key="1">
    <source>
        <dbReference type="SAM" id="Phobius"/>
    </source>
</evidence>
<evidence type="ECO:0008006" key="4">
    <source>
        <dbReference type="Google" id="ProtNLM"/>
    </source>
</evidence>
<protein>
    <recommendedName>
        <fullName evidence="4">Membrane protein DUF2157</fullName>
    </recommendedName>
</protein>
<organism evidence="2 3">
    <name type="scientific">Citricoccus muralis</name>
    <dbReference type="NCBI Taxonomy" id="169134"/>
    <lineage>
        <taxon>Bacteria</taxon>
        <taxon>Bacillati</taxon>
        <taxon>Actinomycetota</taxon>
        <taxon>Actinomycetes</taxon>
        <taxon>Micrococcales</taxon>
        <taxon>Micrococcaceae</taxon>
        <taxon>Citricoccus</taxon>
    </lineage>
</organism>
<feature type="transmembrane region" description="Helical" evidence="1">
    <location>
        <begin position="162"/>
        <end position="183"/>
    </location>
</feature>
<name>A0ABY8H3N1_9MICC</name>
<dbReference type="Proteomes" id="UP001219037">
    <property type="component" value="Chromosome"/>
</dbReference>
<keyword evidence="1" id="KW-1133">Transmembrane helix</keyword>
<feature type="transmembrane region" description="Helical" evidence="1">
    <location>
        <begin position="99"/>
        <end position="120"/>
    </location>
</feature>
<gene>
    <name evidence="2" type="ORF">P8192_10060</name>
</gene>
<evidence type="ECO:0000313" key="3">
    <source>
        <dbReference type="Proteomes" id="UP001219037"/>
    </source>
</evidence>
<dbReference type="RefSeq" id="WP_278156726.1">
    <property type="nucleotide sequence ID" value="NZ_CP121252.1"/>
</dbReference>
<feature type="transmembrane region" description="Helical" evidence="1">
    <location>
        <begin position="296"/>
        <end position="315"/>
    </location>
</feature>
<evidence type="ECO:0000313" key="2">
    <source>
        <dbReference type="EMBL" id="WFP15739.1"/>
    </source>
</evidence>
<keyword evidence="3" id="KW-1185">Reference proteome</keyword>